<protein>
    <recommendedName>
        <fullName evidence="4">DUF4874 domain-containing protein</fullName>
    </recommendedName>
</protein>
<evidence type="ECO:0000259" key="2">
    <source>
        <dbReference type="Pfam" id="PF16173"/>
    </source>
</evidence>
<dbReference type="AlphaFoldDB" id="A0A1W1E904"/>
<feature type="domain" description="DUF4832" evidence="1">
    <location>
        <begin position="239"/>
        <end position="332"/>
    </location>
</feature>
<gene>
    <name evidence="3" type="ORF">MNB_SV-4-752</name>
</gene>
<proteinExistence type="predicted"/>
<dbReference type="InterPro" id="IPR032267">
    <property type="entry name" value="DUF4832"/>
</dbReference>
<evidence type="ECO:0000313" key="3">
    <source>
        <dbReference type="EMBL" id="SFV90398.1"/>
    </source>
</evidence>
<organism evidence="3">
    <name type="scientific">hydrothermal vent metagenome</name>
    <dbReference type="NCBI Taxonomy" id="652676"/>
    <lineage>
        <taxon>unclassified sequences</taxon>
        <taxon>metagenomes</taxon>
        <taxon>ecological metagenomes</taxon>
    </lineage>
</organism>
<dbReference type="Pfam" id="PF16116">
    <property type="entry name" value="DUF4832"/>
    <property type="match status" value="1"/>
</dbReference>
<dbReference type="EMBL" id="FPIB01000015">
    <property type="protein sequence ID" value="SFV90398.1"/>
    <property type="molecule type" value="Genomic_DNA"/>
</dbReference>
<dbReference type="InterPro" id="IPR032379">
    <property type="entry name" value="DUF4874"/>
</dbReference>
<evidence type="ECO:0000259" key="1">
    <source>
        <dbReference type="Pfam" id="PF16116"/>
    </source>
</evidence>
<reference evidence="3" key="1">
    <citation type="submission" date="2016-10" db="EMBL/GenBank/DDBJ databases">
        <authorList>
            <person name="de Groot N.N."/>
        </authorList>
    </citation>
    <scope>NUCLEOTIDE SEQUENCE</scope>
</reference>
<accession>A0A1W1E904</accession>
<evidence type="ECO:0008006" key="4">
    <source>
        <dbReference type="Google" id="ProtNLM"/>
    </source>
</evidence>
<dbReference type="Pfam" id="PF16173">
    <property type="entry name" value="DUF4874"/>
    <property type="match status" value="1"/>
</dbReference>
<sequence>MYFKFSVFLASLALLNGCGSSTVSSDSNMSHIQFTENRSINIYNPDRGFYDADYSLNKNRDYNVFQEAFNNGYYLVYAPLDLSAYVTTEELPNTLLHTLEKNLQDANSSGVKLIFRIKYRKDRSGNDPHRKIILGHLKQLRPTLQTYKNSISFVQAGVIGAWGEWHSFTGEYAETNTTFIENRQEIVKTLIDIFPEKYIQLRTPMHKEQLFGAHLAYGEISDEGEISEDIAYSDDIRAKIGYHNDCIFASKTDMGTYPSDSIEFWQNYVINDTKYVPIGGETCGIGKGEDAALPDCDNVVKTLKRFHYTYLNDAYHPDVLKKWKKRDVIKVLKKIWDIV</sequence>
<feature type="domain" description="DUF4874" evidence="2">
    <location>
        <begin position="44"/>
        <end position="206"/>
    </location>
</feature>
<name>A0A1W1E904_9ZZZZ</name>